<dbReference type="Proteomes" id="UP001552299">
    <property type="component" value="Unassembled WGS sequence"/>
</dbReference>
<proteinExistence type="predicted"/>
<evidence type="ECO:0000313" key="2">
    <source>
        <dbReference type="EMBL" id="KAL0921993.1"/>
    </source>
</evidence>
<dbReference type="AlphaFoldDB" id="A0ABD0VAP3"/>
<name>A0ABD0VAP3_DENTH</name>
<sequence>MSPRNQRAARRKAPNRDTNVDAAINGQSRKALVLPKEAFCPSGCSYAVRVSLFSTLRPFIRRVEDKRNT</sequence>
<protein>
    <submittedName>
        <fullName evidence="2">Uncharacterized protein</fullName>
    </submittedName>
</protein>
<accession>A0ABD0VAP3</accession>
<organism evidence="2 3">
    <name type="scientific">Dendrobium thyrsiflorum</name>
    <name type="common">Pinecone-like raceme dendrobium</name>
    <name type="synonym">Orchid</name>
    <dbReference type="NCBI Taxonomy" id="117978"/>
    <lineage>
        <taxon>Eukaryota</taxon>
        <taxon>Viridiplantae</taxon>
        <taxon>Streptophyta</taxon>
        <taxon>Embryophyta</taxon>
        <taxon>Tracheophyta</taxon>
        <taxon>Spermatophyta</taxon>
        <taxon>Magnoliopsida</taxon>
        <taxon>Liliopsida</taxon>
        <taxon>Asparagales</taxon>
        <taxon>Orchidaceae</taxon>
        <taxon>Epidendroideae</taxon>
        <taxon>Malaxideae</taxon>
        <taxon>Dendrobiinae</taxon>
        <taxon>Dendrobium</taxon>
    </lineage>
</organism>
<comment type="caution">
    <text evidence="2">The sequence shown here is derived from an EMBL/GenBank/DDBJ whole genome shotgun (WGS) entry which is preliminary data.</text>
</comment>
<evidence type="ECO:0000313" key="3">
    <source>
        <dbReference type="Proteomes" id="UP001552299"/>
    </source>
</evidence>
<evidence type="ECO:0000256" key="1">
    <source>
        <dbReference type="SAM" id="MobiDB-lite"/>
    </source>
</evidence>
<dbReference type="EMBL" id="JANQDX010000006">
    <property type="protein sequence ID" value="KAL0921993.1"/>
    <property type="molecule type" value="Genomic_DNA"/>
</dbReference>
<keyword evidence="3" id="KW-1185">Reference proteome</keyword>
<feature type="region of interest" description="Disordered" evidence="1">
    <location>
        <begin position="1"/>
        <end position="23"/>
    </location>
</feature>
<gene>
    <name evidence="2" type="ORF">M5K25_005949</name>
</gene>
<reference evidence="2 3" key="1">
    <citation type="journal article" date="2024" name="Plant Biotechnol. J.">
        <title>Dendrobium thyrsiflorum genome and its molecular insights into genes involved in important horticultural traits.</title>
        <authorList>
            <person name="Chen B."/>
            <person name="Wang J.Y."/>
            <person name="Zheng P.J."/>
            <person name="Li K.L."/>
            <person name="Liang Y.M."/>
            <person name="Chen X.F."/>
            <person name="Zhang C."/>
            <person name="Zhao X."/>
            <person name="He X."/>
            <person name="Zhang G.Q."/>
            <person name="Liu Z.J."/>
            <person name="Xu Q."/>
        </authorList>
    </citation>
    <scope>NUCLEOTIDE SEQUENCE [LARGE SCALE GENOMIC DNA]</scope>
    <source>
        <strain evidence="2">GZMU011</strain>
    </source>
</reference>